<dbReference type="EMBL" id="CP007055">
    <property type="protein sequence ID" value="AHG00714.1"/>
    <property type="molecule type" value="Genomic_DNA"/>
</dbReference>
<dbReference type="KEGG" id="hlr:HALLA_05595"/>
<gene>
    <name evidence="1" type="ORF">HALLA_05595</name>
</gene>
<reference evidence="1 2" key="1">
    <citation type="submission" date="2014-01" db="EMBL/GenBank/DDBJ databases">
        <authorList>
            <consortium name="DOE Joint Genome Institute"/>
            <person name="Anderson I."/>
            <person name="Huntemann M."/>
            <person name="Han J."/>
            <person name="Chen A."/>
            <person name="Kyrpides N."/>
            <person name="Mavromatis K."/>
            <person name="Markowitz V."/>
            <person name="Palaniappan K."/>
            <person name="Ivanova N."/>
            <person name="Schaumberg A."/>
            <person name="Pati A."/>
            <person name="Liolios K."/>
            <person name="Nordberg H.P."/>
            <person name="Cantor M.N."/>
            <person name="Hua S.X."/>
            <person name="Woyke T."/>
        </authorList>
    </citation>
    <scope>NUCLEOTIDE SEQUENCE [LARGE SCALE GENOMIC DNA]</scope>
    <source>
        <strain evidence="1 2">XH-48</strain>
    </source>
</reference>
<evidence type="ECO:0000313" key="1">
    <source>
        <dbReference type="EMBL" id="AHG00714.1"/>
    </source>
</evidence>
<protein>
    <submittedName>
        <fullName evidence="1">Uncharacterized protein</fullName>
    </submittedName>
</protein>
<dbReference type="AlphaFoldDB" id="W0JQ28"/>
<dbReference type="Proteomes" id="UP000019024">
    <property type="component" value="Chromosome"/>
</dbReference>
<sequence length="62" mass="7032">MRSVYLRTLFPGLAALGAVYGTISRTFENEAFSSGRARWNEDSRRQDCRRHCTRGLATGDHL</sequence>
<dbReference type="HOGENOM" id="CLU_2893127_0_0_2"/>
<proteinExistence type="predicted"/>
<dbReference type="RefSeq" id="WP_049951617.1">
    <property type="nucleotide sequence ID" value="NZ_CP007055.1"/>
</dbReference>
<organism evidence="1 2">
    <name type="scientific">Halostagnicola larsenii XH-48</name>
    <dbReference type="NCBI Taxonomy" id="797299"/>
    <lineage>
        <taxon>Archaea</taxon>
        <taxon>Methanobacteriati</taxon>
        <taxon>Methanobacteriota</taxon>
        <taxon>Stenosarchaea group</taxon>
        <taxon>Halobacteria</taxon>
        <taxon>Halobacteriales</taxon>
        <taxon>Natrialbaceae</taxon>
        <taxon>Halostagnicola</taxon>
    </lineage>
</organism>
<name>W0JQ28_9EURY</name>
<accession>W0JQ28</accession>
<dbReference type="GeneID" id="25143979"/>
<dbReference type="STRING" id="797299.HALLA_05595"/>
<keyword evidence="2" id="KW-1185">Reference proteome</keyword>
<evidence type="ECO:0000313" key="2">
    <source>
        <dbReference type="Proteomes" id="UP000019024"/>
    </source>
</evidence>